<dbReference type="Proteomes" id="UP000704712">
    <property type="component" value="Unassembled WGS sequence"/>
</dbReference>
<evidence type="ECO:0000313" key="3">
    <source>
        <dbReference type="Proteomes" id="UP000704712"/>
    </source>
</evidence>
<accession>A0A8S9TTI9</accession>
<comment type="caution">
    <text evidence="2">The sequence shown here is derived from an EMBL/GenBank/DDBJ whole genome shotgun (WGS) entry which is preliminary data.</text>
</comment>
<name>A0A8S9TTI9_PHYIN</name>
<proteinExistence type="predicted"/>
<dbReference type="InterPro" id="IPR039991">
    <property type="entry name" value="SHOC1"/>
</dbReference>
<feature type="compositionally biased region" description="Basic residues" evidence="1">
    <location>
        <begin position="47"/>
        <end position="58"/>
    </location>
</feature>
<dbReference type="GO" id="GO:0016887">
    <property type="term" value="F:ATP hydrolysis activity"/>
    <property type="evidence" value="ECO:0007669"/>
    <property type="project" value="InterPro"/>
</dbReference>
<dbReference type="GO" id="GO:0003697">
    <property type="term" value="F:single-stranded DNA binding"/>
    <property type="evidence" value="ECO:0007669"/>
    <property type="project" value="TreeGrafter"/>
</dbReference>
<feature type="region of interest" description="Disordered" evidence="1">
    <location>
        <begin position="20"/>
        <end position="151"/>
    </location>
</feature>
<dbReference type="AlphaFoldDB" id="A0A8S9TTI9"/>
<reference evidence="2" key="1">
    <citation type="submission" date="2020-03" db="EMBL/GenBank/DDBJ databases">
        <title>Hybrid Assembly of Korean Phytophthora infestans isolates.</title>
        <authorList>
            <person name="Prokchorchik M."/>
            <person name="Lee Y."/>
            <person name="Seo J."/>
            <person name="Cho J.-H."/>
            <person name="Park Y.-E."/>
            <person name="Jang D.-C."/>
            <person name="Im J.-S."/>
            <person name="Choi J.-G."/>
            <person name="Park H.-J."/>
            <person name="Lee G.-B."/>
            <person name="Lee Y.-G."/>
            <person name="Hong S.-Y."/>
            <person name="Cho K."/>
            <person name="Sohn K.H."/>
        </authorList>
    </citation>
    <scope>NUCLEOTIDE SEQUENCE</scope>
    <source>
        <strain evidence="2">KR_2_A2</strain>
    </source>
</reference>
<dbReference type="PANTHER" id="PTHR35668:SF1">
    <property type="entry name" value="PROTEIN SHORTAGE IN CHIASMATA 1 ORTHOLOG"/>
    <property type="match status" value="1"/>
</dbReference>
<evidence type="ECO:0000256" key="1">
    <source>
        <dbReference type="SAM" id="MobiDB-lite"/>
    </source>
</evidence>
<dbReference type="GO" id="GO:0000712">
    <property type="term" value="P:resolution of meiotic recombination intermediates"/>
    <property type="evidence" value="ECO:0007669"/>
    <property type="project" value="InterPro"/>
</dbReference>
<dbReference type="PANTHER" id="PTHR35668">
    <property type="entry name" value="PROTEIN SHORTAGE IN CHIASMATA 1 ORTHOLOG"/>
    <property type="match status" value="1"/>
</dbReference>
<evidence type="ECO:0000313" key="2">
    <source>
        <dbReference type="EMBL" id="KAF4129854.1"/>
    </source>
</evidence>
<dbReference type="EMBL" id="JAACNO010002916">
    <property type="protein sequence ID" value="KAF4129854.1"/>
    <property type="molecule type" value="Genomic_DNA"/>
</dbReference>
<organism evidence="2 3">
    <name type="scientific">Phytophthora infestans</name>
    <name type="common">Potato late blight agent</name>
    <name type="synonym">Botrytis infestans</name>
    <dbReference type="NCBI Taxonomy" id="4787"/>
    <lineage>
        <taxon>Eukaryota</taxon>
        <taxon>Sar</taxon>
        <taxon>Stramenopiles</taxon>
        <taxon>Oomycota</taxon>
        <taxon>Peronosporomycetes</taxon>
        <taxon>Peronosporales</taxon>
        <taxon>Peronosporaceae</taxon>
        <taxon>Phytophthora</taxon>
    </lineage>
</organism>
<feature type="non-terminal residue" evidence="2">
    <location>
        <position position="1"/>
    </location>
</feature>
<protein>
    <submittedName>
        <fullName evidence="2">Uncharacterized protein</fullName>
    </submittedName>
</protein>
<dbReference type="GO" id="GO:0000794">
    <property type="term" value="C:condensed nuclear chromosome"/>
    <property type="evidence" value="ECO:0007669"/>
    <property type="project" value="InterPro"/>
</dbReference>
<gene>
    <name evidence="2" type="ORF">GN958_ATG20971</name>
</gene>
<sequence length="946" mass="105353">APKRKNSHFNVSLRCRDQHQASLWNEQDRRQRSGKRQRTGGADSTMTRRRIKRAKRNARGTAEAESTCAAVGTEARGGADDSPGGEEIKNQRELVQPSAQKTNKSAVGGCNNRMDAPGATNLLEPTGSTTKEMKAGSPASDGDVGGENNENADHARERECHLTTLDLHEIPLAVSTVGFVGVKQRGGEHLRKLVEQLEEQEGDTPRWNASLPSLWSCWEAGRNICKEKSPSESDQEVEETQELRRLSSGPRRLHCDWCEALKSSESFLYDESSMFLKKMTRANAPMLLLKRRIVVPNVFEADWGRFLSDMRLPQSSAERDGEVQQLLLPLEVVRRDDARIIGAPSKIVSLADGYLRSLQRPGISLTRAAMHIPSVWNTAVAADRLAELLVEERTTSESQPAETATCSLQSALQSLKHNKSSAISAARLKSPAVSESQSDSLSPQVLDDDQSIATPTAQPSGVASKLKVVAEDSVLSTDYILSNGFLHCNWKEPLEETHPCGVAPTENAKGSNGPLKHDQYLQQITRPALWGLMRKKLLQVDKASIRHDLDCVSLETLEATISQQFQKVNTMSLNPSAFSSVEIVEACSSLRQAAWLHTLRMVSISRSRNGDMLSTVAATILSSAKFKHVLGSTYWKELHTYLEMISGKAVSLEPTSELEDDATAYEETSTFMPVLKKQRVLPTHRESVSVRVLCSDKFLEQDELLDELCTEHQIFFIERDLPPPIDILVDEWNCICVVTEVTFQAETNTRDFIFSLARLQVQLTKCWLVIALSTPPSAEIEDLLNAFLAALVQFRIEIQVLTSFSCEETGRLVRAVVDQCADVALNDHRILPRLWFERPFLLEEESQFERFLVSTKIVNHYAAQSLLHKICMDDLFSKSLGDLKLLVRDVVTDEQLELLWRKIMDLLNPSSSLTTVSRPPVACACTLALTSEIKCMYFVFLVKSGV</sequence>